<reference evidence="1" key="1">
    <citation type="submission" date="2022-08" db="EMBL/GenBank/DDBJ databases">
        <title>Whole genome sequencing of non-tuberculosis mycobacteria type-strains.</title>
        <authorList>
            <person name="Igarashi Y."/>
            <person name="Osugi A."/>
            <person name="Mitarai S."/>
        </authorList>
    </citation>
    <scope>NUCLEOTIDE SEQUENCE</scope>
    <source>
        <strain evidence="1">DSM 45127</strain>
    </source>
</reference>
<dbReference type="Proteomes" id="UP001055336">
    <property type="component" value="Chromosome"/>
</dbReference>
<evidence type="ECO:0000313" key="2">
    <source>
        <dbReference type="Proteomes" id="UP001055336"/>
    </source>
</evidence>
<organism evidence="1 2">
    <name type="scientific">Mycobacterium paraterrae</name>
    <dbReference type="NCBI Taxonomy" id="577492"/>
    <lineage>
        <taxon>Bacteria</taxon>
        <taxon>Bacillati</taxon>
        <taxon>Actinomycetota</taxon>
        <taxon>Actinomycetes</taxon>
        <taxon>Mycobacteriales</taxon>
        <taxon>Mycobacteriaceae</taxon>
        <taxon>Mycobacterium</taxon>
    </lineage>
</organism>
<keyword evidence="2" id="KW-1185">Reference proteome</keyword>
<dbReference type="RefSeq" id="WP_240263585.1">
    <property type="nucleotide sequence ID" value="NZ_CP092488.2"/>
</dbReference>
<name>A0ABY3VWB7_9MYCO</name>
<dbReference type="EMBL" id="CP092488">
    <property type="protein sequence ID" value="UMB71857.1"/>
    <property type="molecule type" value="Genomic_DNA"/>
</dbReference>
<sequence length="80" mass="9146">MPTPSSRVLQMRAVDLTNRLPGYQLRECGEGDDAWKRVKTRVVSELAPYEGGFLPELCTVKFTDGTERYFNPNDQVEIRP</sequence>
<gene>
    <name evidence="1" type="ORF">MKK62_11910</name>
</gene>
<proteinExistence type="predicted"/>
<protein>
    <submittedName>
        <fullName evidence="1">Uncharacterized protein</fullName>
    </submittedName>
</protein>
<accession>A0ABY3VWB7</accession>
<evidence type="ECO:0000313" key="1">
    <source>
        <dbReference type="EMBL" id="UMB71857.1"/>
    </source>
</evidence>